<reference evidence="1" key="1">
    <citation type="journal article" date="2018" name="Genome Biol. Evol.">
        <title>Genomics and development of Lentinus tigrinus, a white-rot wood-decaying mushroom with dimorphic fruiting bodies.</title>
        <authorList>
            <person name="Wu B."/>
            <person name="Xu Z."/>
            <person name="Knudson A."/>
            <person name="Carlson A."/>
            <person name="Chen N."/>
            <person name="Kovaka S."/>
            <person name="LaButti K."/>
            <person name="Lipzen A."/>
            <person name="Pennachio C."/>
            <person name="Riley R."/>
            <person name="Schakwitz W."/>
            <person name="Umezawa K."/>
            <person name="Ohm R.A."/>
            <person name="Grigoriev I.V."/>
            <person name="Nagy L.G."/>
            <person name="Gibbons J."/>
            <person name="Hibbett D."/>
        </authorList>
    </citation>
    <scope>NUCLEOTIDE SEQUENCE [LARGE SCALE GENOMIC DNA]</scope>
    <source>
        <strain evidence="1">ALCF2SS1-6</strain>
    </source>
</reference>
<evidence type="ECO:0000313" key="1">
    <source>
        <dbReference type="EMBL" id="RPD55961.1"/>
    </source>
</evidence>
<gene>
    <name evidence="1" type="ORF">L227DRAFT_532409</name>
</gene>
<dbReference type="AlphaFoldDB" id="A0A5C2RY20"/>
<evidence type="ECO:0000313" key="2">
    <source>
        <dbReference type="Proteomes" id="UP000313359"/>
    </source>
</evidence>
<accession>A0A5C2RY20</accession>
<dbReference type="PANTHER" id="PTHR38926">
    <property type="entry name" value="F-BOX DOMAIN CONTAINING PROTEIN, EXPRESSED"/>
    <property type="match status" value="1"/>
</dbReference>
<protein>
    <submittedName>
        <fullName evidence="1">Uncharacterized protein</fullName>
    </submittedName>
</protein>
<dbReference type="Proteomes" id="UP000313359">
    <property type="component" value="Unassembled WGS sequence"/>
</dbReference>
<dbReference type="EMBL" id="ML122291">
    <property type="protein sequence ID" value="RPD55961.1"/>
    <property type="molecule type" value="Genomic_DNA"/>
</dbReference>
<dbReference type="OrthoDB" id="2735622at2759"/>
<name>A0A5C2RY20_9APHY</name>
<dbReference type="SUPFAM" id="SSF81383">
    <property type="entry name" value="F-box domain"/>
    <property type="match status" value="1"/>
</dbReference>
<dbReference type="PANTHER" id="PTHR38926:SF5">
    <property type="entry name" value="F-BOX AND LEUCINE-RICH REPEAT PROTEIN 6"/>
    <property type="match status" value="1"/>
</dbReference>
<dbReference type="InterPro" id="IPR036047">
    <property type="entry name" value="F-box-like_dom_sf"/>
</dbReference>
<dbReference type="STRING" id="1328759.A0A5C2RY20"/>
<dbReference type="Gene3D" id="1.20.1280.50">
    <property type="match status" value="1"/>
</dbReference>
<keyword evidence="2" id="KW-1185">Reference proteome</keyword>
<sequence length="610" mass="67911">MIDVTENGRGKEIPIAGPKLLQIAHSFVTGLCEEYALFQAGNSVMTPAELQALDDTICVGFKIVRRMINTLRPINKLPPEIMELIFALVPDDLAATQIGPLWRRFRSHRMVDVRGLCPVTAVCRQWRNLALSTSSLWSCTYDRTRKVSQPLHANYIDRCKGGPLSVCIEGRVSDTTLALLLSDGDRVRELYVDGFNCGGTIEMDKLSVVATLPLKNVEQCTLGYLYSTPHMLNLFGGICPKLRMLRLDTASMFPSSPIPSLTHLAVLSPPLLPNLLGSLLKLLDGSPGLQELYLNDFAFSQPALSVGDWRGGPVRLDRLERLFLREPLSRTPPPHGPDPVTHYMSSILPYLAIPATCILRMGTVFASGIQPCLQSLTGEVRKPATHLYIHALPHVRKNNVYCVRAVDTARRQYTSLDVGVFRREFTRQSVVQQELFQSLRLALTGLSLLSRIRELYIYSGEGTSWGRSLRHLSIFPSLPHLETLVLELHHPTSACEFLAPLEVPSPSDTPTPPVVCCPRLSTIVLSSSVKDARYMRWLAKMRAAAGVPLARLLLDIRRKSFTEMSEYNAQGELVRFLTKEEADGYRLFQKAAEVAPASCPTWMDEELVLA</sequence>
<organism evidence="1 2">
    <name type="scientific">Lentinus tigrinus ALCF2SS1-6</name>
    <dbReference type="NCBI Taxonomy" id="1328759"/>
    <lineage>
        <taxon>Eukaryota</taxon>
        <taxon>Fungi</taxon>
        <taxon>Dikarya</taxon>
        <taxon>Basidiomycota</taxon>
        <taxon>Agaricomycotina</taxon>
        <taxon>Agaricomycetes</taxon>
        <taxon>Polyporales</taxon>
        <taxon>Polyporaceae</taxon>
        <taxon>Lentinus</taxon>
    </lineage>
</organism>
<proteinExistence type="predicted"/>